<sequence length="659" mass="74539">MLKYITGKSPISFTSSGIGYTEEEPVESPFGRLQSYVWYNSKSKTNDTLASLFKFSLKNREPTGNNIDQEFAERHLQGIKIIVHPNVLKVLKVKQNENGITIATERCYPLSTTSKSIYLSYNGVSAISTDPALGFAQIISAVSFLHNKCNKAHCLISPNGVVVREDGSWCLTSFECTVDHNTSVHRVLSELKWHAIWHNGWKMPVSTNAFKSVKQLDLWGIGALMCWVYALISGQMDMYSIRRDDCDILSLKRFVPANLRGLIDQLMSPNCDVDLEQILRTHPYFANNTAVIAMDFVMELHIKTEDQTKQFFEQLPAKLPQIPTDIACKQLLPEMLKAISIHKALVPQILVSVVAICKSLIKDEFKSKVYPHICQLFKEPDRAIRYSILKLMPDLDPLLDEDEVSNNLLEPLLIGFGDVASQIRDETVKAMVYVMKKIKKRQQHHVAMLLFKCAEDCEPTIRVNTIICFAKIIPFVQQELVDKVVPQVWRVGLNDNFLKSRIATLESISASHGFFSVKQKVGTLLPLACNTLLDEEPEVRRLGIETVYAILESLKGHIYSGGSTRQNQEEKQDYSPISTQEGLQTYKPMNLGGTSPNASNMRQNIGFGSPIKQQSPSRSDPWALNTRSHKNTEITQQKNKYNDNMDDFDDFFDPFPAKH</sequence>
<feature type="compositionally biased region" description="Polar residues" evidence="2">
    <location>
        <begin position="592"/>
        <end position="603"/>
    </location>
</feature>
<keyword evidence="4" id="KW-0418">Kinase</keyword>
<dbReference type="PANTHER" id="PTHR12984:SF3">
    <property type="entry name" value="N-TERMINAL KINASE-LIKE PROTEIN"/>
    <property type="match status" value="1"/>
</dbReference>
<dbReference type="GO" id="GO:0004672">
    <property type="term" value="F:protein kinase activity"/>
    <property type="evidence" value="ECO:0007669"/>
    <property type="project" value="InterPro"/>
</dbReference>
<dbReference type="AlphaFoldDB" id="A7ARN7"/>
<keyword evidence="5" id="KW-1185">Reference proteome</keyword>
<evidence type="ECO:0000256" key="2">
    <source>
        <dbReference type="SAM" id="MobiDB-lite"/>
    </source>
</evidence>
<dbReference type="PROSITE" id="PS50077">
    <property type="entry name" value="HEAT_REPEAT"/>
    <property type="match status" value="1"/>
</dbReference>
<dbReference type="PROSITE" id="PS50011">
    <property type="entry name" value="PROTEIN_KINASE_DOM"/>
    <property type="match status" value="1"/>
</dbReference>
<evidence type="ECO:0000259" key="3">
    <source>
        <dbReference type="PROSITE" id="PS50011"/>
    </source>
</evidence>
<gene>
    <name evidence="4" type="ORF">BBOV_IV008520</name>
</gene>
<dbReference type="PANTHER" id="PTHR12984">
    <property type="entry name" value="SCY1-RELATED S/T PROTEIN KINASE-LIKE"/>
    <property type="match status" value="1"/>
</dbReference>
<organism evidence="4 5">
    <name type="scientific">Babesia bovis</name>
    <dbReference type="NCBI Taxonomy" id="5865"/>
    <lineage>
        <taxon>Eukaryota</taxon>
        <taxon>Sar</taxon>
        <taxon>Alveolata</taxon>
        <taxon>Apicomplexa</taxon>
        <taxon>Aconoidasida</taxon>
        <taxon>Piroplasmida</taxon>
        <taxon>Babesiidae</taxon>
        <taxon>Babesia</taxon>
    </lineage>
</organism>
<name>A7ARN7_BABBO</name>
<dbReference type="OMA" id="NDTSWAG"/>
<reference evidence="5" key="3">
    <citation type="journal article" date="2021" name="Int. J. Parasitol.">
        <title>Comparative analysis of gene expression between Babesia bovis blood stages and kinetes allowed by improved genome annotation.</title>
        <authorList>
            <person name="Ueti M.W."/>
            <person name="Johnson W.C."/>
            <person name="Kappmeyer L.S."/>
            <person name="Herndon D.R."/>
            <person name="Mousel M.R."/>
            <person name="Reif K.E."/>
            <person name="Taus N.S."/>
            <person name="Ifeonu O.O."/>
            <person name="Silva J.C."/>
            <person name="Suarez C.E."/>
            <person name="Brayton K.A."/>
        </authorList>
    </citation>
    <scope>NUCLEOTIDE SEQUENCE [LARGE SCALE GENOMIC DNA]</scope>
</reference>
<reference evidence="5" key="2">
    <citation type="journal article" date="2020" name="Data Brief">
        <title>Transcriptome dataset of Babesia bovis life stages within vertebrate and invertebrate hosts.</title>
        <authorList>
            <person name="Ueti M.W."/>
            <person name="Johnson W.C."/>
            <person name="Kappmeyer L.S."/>
            <person name="Herndon D.R."/>
            <person name="Mousel M.R."/>
            <person name="Reif K.E."/>
            <person name="Taus N.S."/>
            <person name="Ifeonu O.O."/>
            <person name="Silva J.C."/>
            <person name="Suarez C.E."/>
            <person name="Brayton K.A."/>
        </authorList>
    </citation>
    <scope>NUCLEOTIDE SEQUENCE [LARGE SCALE GENOMIC DNA]</scope>
</reference>
<accession>A7ARN7</accession>
<dbReference type="FunCoup" id="A7ARN7">
    <property type="interactions" value="435"/>
</dbReference>
<dbReference type="InterPro" id="IPR051177">
    <property type="entry name" value="CIK-Related_Protein"/>
</dbReference>
<dbReference type="SUPFAM" id="SSF56112">
    <property type="entry name" value="Protein kinase-like (PK-like)"/>
    <property type="match status" value="1"/>
</dbReference>
<dbReference type="InParanoid" id="A7ARN7"/>
<feature type="region of interest" description="Disordered" evidence="2">
    <location>
        <begin position="561"/>
        <end position="645"/>
    </location>
</feature>
<proteinExistence type="predicted"/>
<feature type="repeat" description="HEAT" evidence="1">
    <location>
        <begin position="369"/>
        <end position="407"/>
    </location>
</feature>
<dbReference type="Gene3D" id="3.30.200.20">
    <property type="entry name" value="Phosphorylase Kinase, domain 1"/>
    <property type="match status" value="1"/>
</dbReference>
<comment type="caution">
    <text evidence="4">The sequence shown here is derived from an EMBL/GenBank/DDBJ whole genome shotgun (WGS) entry which is preliminary data.</text>
</comment>
<reference evidence="4 5" key="1">
    <citation type="journal article" date="2007" name="PLoS Pathog.">
        <title>Genome sequence of Babesia bovis and comparative analysis of apicomplexan hemoprotozoa.</title>
        <authorList>
            <person name="Brayton K.A."/>
            <person name="Lau A.O.T."/>
            <person name="Herndon D.R."/>
            <person name="Hannick L."/>
            <person name="Kappmeyer L.S."/>
            <person name="Berens S.J."/>
            <person name="Bidwell S.L."/>
            <person name="Brown W.C."/>
            <person name="Crabtree J."/>
            <person name="Fadrosh D."/>
            <person name="Feldblum T."/>
            <person name="Forberger H.A."/>
            <person name="Haas B.J."/>
            <person name="Howell J.M."/>
            <person name="Khouri H."/>
            <person name="Koo H."/>
            <person name="Mann D.J."/>
            <person name="Norimine J."/>
            <person name="Paulsen I.T."/>
            <person name="Radune D."/>
            <person name="Ren Q."/>
            <person name="Smith R.K. Jr."/>
            <person name="Suarez C.E."/>
            <person name="White O."/>
            <person name="Wortman J.R."/>
            <person name="Knowles D.P. Jr."/>
            <person name="McElwain T.F."/>
            <person name="Nene V.M."/>
        </authorList>
    </citation>
    <scope>NUCLEOTIDE SEQUENCE [LARGE SCALE GENOMIC DNA]</scope>
    <source>
        <strain evidence="4">T2Bo</strain>
    </source>
</reference>
<evidence type="ECO:0000256" key="1">
    <source>
        <dbReference type="PROSITE-ProRule" id="PRU00103"/>
    </source>
</evidence>
<dbReference type="InterPro" id="IPR011989">
    <property type="entry name" value="ARM-like"/>
</dbReference>
<dbReference type="GO" id="GO:0005524">
    <property type="term" value="F:ATP binding"/>
    <property type="evidence" value="ECO:0007669"/>
    <property type="project" value="InterPro"/>
</dbReference>
<dbReference type="InterPro" id="IPR021133">
    <property type="entry name" value="HEAT_type_2"/>
</dbReference>
<dbReference type="Gene3D" id="1.25.10.10">
    <property type="entry name" value="Leucine-rich Repeat Variant"/>
    <property type="match status" value="1"/>
</dbReference>
<dbReference type="InterPro" id="IPR000719">
    <property type="entry name" value="Prot_kinase_dom"/>
</dbReference>
<protein>
    <submittedName>
        <fullName evidence="4">Protein kinase, putative</fullName>
    </submittedName>
</protein>
<dbReference type="VEuPathDB" id="PiroplasmaDB:BBOV_IV008520"/>
<dbReference type="eggNOG" id="KOG1243">
    <property type="taxonomic scope" value="Eukaryota"/>
</dbReference>
<dbReference type="InterPro" id="IPR011009">
    <property type="entry name" value="Kinase-like_dom_sf"/>
</dbReference>
<feature type="domain" description="Protein kinase" evidence="3">
    <location>
        <begin position="1"/>
        <end position="285"/>
    </location>
</feature>
<dbReference type="EMBL" id="AAXT01000002">
    <property type="protein sequence ID" value="EDO07206.1"/>
    <property type="molecule type" value="Genomic_DNA"/>
</dbReference>
<evidence type="ECO:0000313" key="5">
    <source>
        <dbReference type="Proteomes" id="UP000002173"/>
    </source>
</evidence>
<dbReference type="Proteomes" id="UP000002173">
    <property type="component" value="Unassembled WGS sequence"/>
</dbReference>
<dbReference type="Gene3D" id="1.10.510.10">
    <property type="entry name" value="Transferase(Phosphotransferase) domain 1"/>
    <property type="match status" value="1"/>
</dbReference>
<dbReference type="SUPFAM" id="SSF48371">
    <property type="entry name" value="ARM repeat"/>
    <property type="match status" value="1"/>
</dbReference>
<dbReference type="STRING" id="5865.A7ARN7"/>
<keyword evidence="4" id="KW-0808">Transferase</keyword>
<dbReference type="InterPro" id="IPR016024">
    <property type="entry name" value="ARM-type_fold"/>
</dbReference>
<evidence type="ECO:0000313" key="4">
    <source>
        <dbReference type="EMBL" id="EDO07206.1"/>
    </source>
</evidence>